<dbReference type="Pfam" id="PF00225">
    <property type="entry name" value="Kinesin"/>
    <property type="match status" value="1"/>
</dbReference>
<dbReference type="Pfam" id="PF16796">
    <property type="entry name" value="Microtub_bd"/>
    <property type="match status" value="1"/>
</dbReference>
<gene>
    <name evidence="9" type="ORF">HPP92_011579</name>
</gene>
<keyword evidence="2" id="KW-0493">Microtubule</keyword>
<dbReference type="PANTHER" id="PTHR47972">
    <property type="entry name" value="KINESIN-LIKE PROTEIN KLP-3"/>
    <property type="match status" value="1"/>
</dbReference>
<dbReference type="GO" id="GO:0003777">
    <property type="term" value="F:microtubule motor activity"/>
    <property type="evidence" value="ECO:0007669"/>
    <property type="project" value="InterPro"/>
</dbReference>
<dbReference type="SUPFAM" id="SSF52540">
    <property type="entry name" value="P-loop containing nucleoside triphosphate hydrolases"/>
    <property type="match status" value="1"/>
</dbReference>
<feature type="domain" description="Kinesin motor" evidence="8">
    <location>
        <begin position="412"/>
        <end position="694"/>
    </location>
</feature>
<dbReference type="GO" id="GO:0008017">
    <property type="term" value="F:microtubule binding"/>
    <property type="evidence" value="ECO:0007669"/>
    <property type="project" value="InterPro"/>
</dbReference>
<dbReference type="Pfam" id="PF00307">
    <property type="entry name" value="CH"/>
    <property type="match status" value="1"/>
</dbReference>
<evidence type="ECO:0000313" key="9">
    <source>
        <dbReference type="EMBL" id="KAG0483495.1"/>
    </source>
</evidence>
<protein>
    <submittedName>
        <fullName evidence="9">Uncharacterized protein</fullName>
    </submittedName>
</protein>
<dbReference type="SMART" id="SM00033">
    <property type="entry name" value="CH"/>
    <property type="match status" value="1"/>
</dbReference>
<accession>A0A835R8Q7</accession>
<evidence type="ECO:0000256" key="1">
    <source>
        <dbReference type="ARBA" id="ARBA00010899"/>
    </source>
</evidence>
<dbReference type="Proteomes" id="UP000639772">
    <property type="component" value="Unassembled WGS sequence"/>
</dbReference>
<dbReference type="GO" id="GO:0005874">
    <property type="term" value="C:microtubule"/>
    <property type="evidence" value="ECO:0007669"/>
    <property type="project" value="UniProtKB-KW"/>
</dbReference>
<feature type="domain" description="Calponin-homology (CH)" evidence="7">
    <location>
        <begin position="40"/>
        <end position="162"/>
    </location>
</feature>
<dbReference type="Gene3D" id="3.40.850.10">
    <property type="entry name" value="Kinesin motor domain"/>
    <property type="match status" value="2"/>
</dbReference>
<comment type="similarity">
    <text evidence="1">Belongs to the TRAFAC class myosin-kinesin ATPase superfamily. Kinesin family. KIN-14 subfamily.</text>
</comment>
<dbReference type="GO" id="GO:0005524">
    <property type="term" value="F:ATP binding"/>
    <property type="evidence" value="ECO:0007669"/>
    <property type="project" value="UniProtKB-UniRule"/>
</dbReference>
<keyword evidence="3 4" id="KW-0505">Motor protein</keyword>
<evidence type="ECO:0000313" key="10">
    <source>
        <dbReference type="Proteomes" id="UP000639772"/>
    </source>
</evidence>
<keyword evidence="4" id="KW-0067">ATP-binding</keyword>
<dbReference type="InterPro" id="IPR036961">
    <property type="entry name" value="Kinesin_motor_dom_sf"/>
</dbReference>
<proteinExistence type="inferred from homology"/>
<sequence length="998" mass="109707">MASEGLLSISVASVLEDVLKEHGKRLSDMDLASRKAEETAARRYDAAMWLRRTVGVVSAKDLPEEPSEEEFRLGLRSGLILCNALNKVQPGAVTKVVVSSGDSMLIPDGAALSAYQYFENVRNFLVAVQEKGLPTFEVSDLEEVRKSSRVVNCILALKSYSEGKQMTGNGTWKFGGNFKPIESGKPFMRKTIDPFSNSLARSHSIDYRESHCAEQDKNESNEMSTPLNVLVHAILSDKKPEEVPVLVESMLSKVMEEFQRHITSQNELCLSKQMKAAKFKGLQDDGKSFSKLKIPADSASASCEIKKEKEIIKRARPKNENIIGSIKNEDASKEKLLKQLSILDRQQRDVQLLRRDLQTARAGLEFLQMKYSEELTIIGKHMHCFANAASGYHKVLAENRKLYNQVQDLKGTIRVYCRVRPFLAGQVNHSTIGCIDDGNITIITPAKYGKEGRRTFTFNKVFGPSASQAEVFMDTQPLIRSVLDGYNVCIFAYGQTGSGKTFTMSGPQELNQHNMGVNYRALEDLNGSQNGVNVPNANLIPVSSTADVIELMNVGLRNRVVGATALNDRSSRSHSCLTVHVQGKDLTSGTILRGCMHLVDLAGSERVDKSEATGERLKEAQHINKSLSALGDVISALSQKNSHVPYRNSKLTQLLQDSLGGQAKTLMFVHISPEMDAIGETISTLKFAERVSMVELGAARLNKEAGDIKELKDQIASLKSALARKEGGEQGLPQNVASMADSSKMKTRAPSLAYANRLLGGDALSYQAISLRQPMEEVGNRELRSNSTTRQTKPSFDLQGFLVTEDSLPWPDSSPSINSQKVDDKEAASGDWEDKIMVNKNENSLGYWDQDGAALPDFFYQRYGADSKPYMDQEYCGNIHWRKNSQDLEIHKLPFDPMATDDSDDLDVATSDSSEADAMWQLNVSRATSKINGGISKIKKAQITSAHSPDFRTPAHAHIPSASRKHSSGANQTSRQPASAGILAKRVSSSVGKLSGAK</sequence>
<dbReference type="PROSITE" id="PS50021">
    <property type="entry name" value="CH"/>
    <property type="match status" value="1"/>
</dbReference>
<evidence type="ECO:0000256" key="5">
    <source>
        <dbReference type="SAM" id="Coils"/>
    </source>
</evidence>
<comment type="caution">
    <text evidence="9">The sequence shown here is derived from an EMBL/GenBank/DDBJ whole genome shotgun (WGS) entry which is preliminary data.</text>
</comment>
<dbReference type="InterPro" id="IPR027640">
    <property type="entry name" value="Kinesin-like_fam"/>
</dbReference>
<dbReference type="OrthoDB" id="3176171at2759"/>
<feature type="binding site" evidence="4">
    <location>
        <begin position="494"/>
        <end position="501"/>
    </location>
    <ligand>
        <name>ATP</name>
        <dbReference type="ChEBI" id="CHEBI:30616"/>
    </ligand>
</feature>
<dbReference type="PRINTS" id="PR00380">
    <property type="entry name" value="KINESINHEAVY"/>
</dbReference>
<evidence type="ECO:0000256" key="4">
    <source>
        <dbReference type="PROSITE-ProRule" id="PRU00283"/>
    </source>
</evidence>
<keyword evidence="4" id="KW-0547">Nucleotide-binding</keyword>
<evidence type="ECO:0000256" key="2">
    <source>
        <dbReference type="ARBA" id="ARBA00022701"/>
    </source>
</evidence>
<feature type="region of interest" description="Disordered" evidence="6">
    <location>
        <begin position="942"/>
        <end position="998"/>
    </location>
</feature>
<dbReference type="InterPro" id="IPR031852">
    <property type="entry name" value="Vik1/Cik1_MT-bd"/>
</dbReference>
<feature type="coiled-coil region" evidence="5">
    <location>
        <begin position="701"/>
        <end position="728"/>
    </location>
</feature>
<dbReference type="PROSITE" id="PS50067">
    <property type="entry name" value="KINESIN_MOTOR_2"/>
    <property type="match status" value="1"/>
</dbReference>
<evidence type="ECO:0000256" key="6">
    <source>
        <dbReference type="SAM" id="MobiDB-lite"/>
    </source>
</evidence>
<dbReference type="Gene3D" id="1.10.418.10">
    <property type="entry name" value="Calponin-like domain"/>
    <property type="match status" value="1"/>
</dbReference>
<feature type="region of interest" description="Disordered" evidence="6">
    <location>
        <begin position="808"/>
        <end position="829"/>
    </location>
</feature>
<dbReference type="GO" id="GO:0007018">
    <property type="term" value="P:microtubule-based movement"/>
    <property type="evidence" value="ECO:0007669"/>
    <property type="project" value="InterPro"/>
</dbReference>
<feature type="compositionally biased region" description="Polar residues" evidence="6">
    <location>
        <begin position="968"/>
        <end position="977"/>
    </location>
</feature>
<dbReference type="FunFam" id="3.40.850.10:FF:000111">
    <property type="entry name" value="p-loop nucleoside triphosphate hydrolase superfamily protein with CH (Calponin Homology) domain"/>
    <property type="match status" value="1"/>
</dbReference>
<dbReference type="InterPro" id="IPR001715">
    <property type="entry name" value="CH_dom"/>
</dbReference>
<dbReference type="FunFam" id="3.40.850.10:FF:000373">
    <property type="entry name" value="p-loop nucleoside triphosphate hydrolase superfamily protein with CH (Calponin Homology) domain"/>
    <property type="match status" value="1"/>
</dbReference>
<organism evidence="9 10">
    <name type="scientific">Vanilla planifolia</name>
    <name type="common">Vanilla</name>
    <dbReference type="NCBI Taxonomy" id="51239"/>
    <lineage>
        <taxon>Eukaryota</taxon>
        <taxon>Viridiplantae</taxon>
        <taxon>Streptophyta</taxon>
        <taxon>Embryophyta</taxon>
        <taxon>Tracheophyta</taxon>
        <taxon>Spermatophyta</taxon>
        <taxon>Magnoliopsida</taxon>
        <taxon>Liliopsida</taxon>
        <taxon>Asparagales</taxon>
        <taxon>Orchidaceae</taxon>
        <taxon>Vanilloideae</taxon>
        <taxon>Vanilleae</taxon>
        <taxon>Vanilla</taxon>
    </lineage>
</organism>
<dbReference type="InterPro" id="IPR001752">
    <property type="entry name" value="Kinesin_motor_dom"/>
</dbReference>
<keyword evidence="5" id="KW-0175">Coiled coil</keyword>
<reference evidence="9 10" key="1">
    <citation type="journal article" date="2020" name="Nat. Food">
        <title>A phased Vanilla planifolia genome enables genetic improvement of flavour and production.</title>
        <authorList>
            <person name="Hasing T."/>
            <person name="Tang H."/>
            <person name="Brym M."/>
            <person name="Khazi F."/>
            <person name="Huang T."/>
            <person name="Chambers A.H."/>
        </authorList>
    </citation>
    <scope>NUCLEOTIDE SEQUENCE [LARGE SCALE GENOMIC DNA]</scope>
    <source>
        <tissue evidence="9">Leaf</tissue>
    </source>
</reference>
<dbReference type="SUPFAM" id="SSF47576">
    <property type="entry name" value="Calponin-homology domain, CH-domain"/>
    <property type="match status" value="1"/>
</dbReference>
<dbReference type="InterPro" id="IPR036872">
    <property type="entry name" value="CH_dom_sf"/>
</dbReference>
<name>A0A835R8Q7_VANPL</name>
<evidence type="ECO:0000259" key="7">
    <source>
        <dbReference type="PROSITE" id="PS50021"/>
    </source>
</evidence>
<evidence type="ECO:0000259" key="8">
    <source>
        <dbReference type="PROSITE" id="PS50067"/>
    </source>
</evidence>
<dbReference type="AlphaFoldDB" id="A0A835R8Q7"/>
<dbReference type="EMBL" id="JADCNM010000005">
    <property type="protein sequence ID" value="KAG0483495.1"/>
    <property type="molecule type" value="Genomic_DNA"/>
</dbReference>
<evidence type="ECO:0000256" key="3">
    <source>
        <dbReference type="ARBA" id="ARBA00023175"/>
    </source>
</evidence>
<dbReference type="InterPro" id="IPR027417">
    <property type="entry name" value="P-loop_NTPase"/>
</dbReference>
<dbReference type="PANTHER" id="PTHR47972:SF39">
    <property type="entry name" value="KINESIN-LIKE PROTEIN KIN-14I"/>
    <property type="match status" value="1"/>
</dbReference>
<dbReference type="CDD" id="cd21203">
    <property type="entry name" value="CH_AtKIN14-like"/>
    <property type="match status" value="1"/>
</dbReference>
<dbReference type="SMART" id="SM00129">
    <property type="entry name" value="KISc"/>
    <property type="match status" value="1"/>
</dbReference>